<evidence type="ECO:0000256" key="1">
    <source>
        <dbReference type="SAM" id="MobiDB-lite"/>
    </source>
</evidence>
<accession>A0ABN5IF21</accession>
<feature type="compositionally biased region" description="Polar residues" evidence="1">
    <location>
        <begin position="499"/>
        <end position="523"/>
    </location>
</feature>
<evidence type="ECO:0000313" key="4">
    <source>
        <dbReference type="Proteomes" id="UP000238413"/>
    </source>
</evidence>
<keyword evidence="4" id="KW-1185">Reference proteome</keyword>
<feature type="domain" description="Treble clef zinc finger" evidence="2">
    <location>
        <begin position="287"/>
        <end position="343"/>
    </location>
</feature>
<protein>
    <recommendedName>
        <fullName evidence="2">Treble clef zinc finger domain-containing protein</fullName>
    </recommendedName>
</protein>
<organism evidence="3 4">
    <name type="scientific">Streptomyces dengpaensis</name>
    <dbReference type="NCBI Taxonomy" id="2049881"/>
    <lineage>
        <taxon>Bacteria</taxon>
        <taxon>Bacillati</taxon>
        <taxon>Actinomycetota</taxon>
        <taxon>Actinomycetes</taxon>
        <taxon>Kitasatosporales</taxon>
        <taxon>Streptomycetaceae</taxon>
        <taxon>Streptomyces</taxon>
    </lineage>
</organism>
<dbReference type="PANTHER" id="PTHR37317:SF1">
    <property type="entry name" value="ZINC-RIBBON DOMAIN-CONTAINING PROTEIN-RELATED"/>
    <property type="match status" value="1"/>
</dbReference>
<dbReference type="EMBL" id="CP026653">
    <property type="protein sequence ID" value="AVH61711.1"/>
    <property type="molecule type" value="Genomic_DNA"/>
</dbReference>
<dbReference type="InterPro" id="IPR025487">
    <property type="entry name" value="DUF4379"/>
</dbReference>
<keyword evidence="3" id="KW-0614">Plasmid</keyword>
<feature type="domain" description="Treble clef zinc finger" evidence="2">
    <location>
        <begin position="218"/>
        <end position="274"/>
    </location>
</feature>
<sequence length="523" mass="58025">MTRRTRFLVTEHPAIAAQWHPDLNADLDLSRIGPGSHKEAFWLCDAGHVWQAQVHSRVAGSGCPQCAGYVPRGRTSLSERAPHLVTEWHQRNDVSPDEVGPGSQRKVWWLCPAGHEYQARICNRSRGTGCPDCARAGRDEPAGLLADMPELFAQVDLDAAPADVAELLVNSRIRLGWRCPVGHRWEAKVSHRAITGSGCPDCAGKRRAPALPDARPELAAEWHPVRNDTLTAGAVTAGSHRVAWWRCTVCAGDFRAKVFHRVRGLAKCPACSGRVRYRDLAHEGPGIAALWHPHLNGALTPAAVTAGSNAPAWWLCPAGHEPWSAQVAHVFMGRQGCPRCRKRTSVSRQETELFAELQHVLTNGEQQYPLRTPQARFRLDMLFPSEGDRAVVVEFDGSYWHRDADERDRSKAEAVERHRPAWTVVRVREEPLQLTRRSDVAVPLLADPFTAASIVIEHLMSVVSWPDETRQRARAYVKGGRRMEAELAERLIAERRPSASPTAEQTAPHPTSARISGVQSPLW</sequence>
<dbReference type="Pfam" id="PF14311">
    <property type="entry name" value="DUF4379"/>
    <property type="match status" value="5"/>
</dbReference>
<reference evidence="3 4" key="1">
    <citation type="submission" date="2018-02" db="EMBL/GenBank/DDBJ databases">
        <title>Complete genome sequence of Streptomyces dengpaensis, the producer of angucyclines.</title>
        <authorList>
            <person name="Yumei L."/>
        </authorList>
    </citation>
    <scope>NUCLEOTIDE SEQUENCE [LARGE SCALE GENOMIC DNA]</scope>
    <source>
        <strain evidence="3 4">XZHG99</strain>
        <plasmid evidence="3 4">unnamed1</plasmid>
    </source>
</reference>
<dbReference type="PANTHER" id="PTHR37317">
    <property type="entry name" value="BLR8090 PROTEIN"/>
    <property type="match status" value="1"/>
</dbReference>
<feature type="domain" description="Treble clef zinc finger" evidence="2">
    <location>
        <begin position="163"/>
        <end position="205"/>
    </location>
</feature>
<name>A0ABN5IF21_9ACTN</name>
<proteinExistence type="predicted"/>
<feature type="domain" description="Treble clef zinc finger" evidence="2">
    <location>
        <begin position="84"/>
        <end position="135"/>
    </location>
</feature>
<geneLocation type="plasmid" evidence="3 4">
    <name>unnamed1</name>
</geneLocation>
<dbReference type="RefSeq" id="WP_104880078.1">
    <property type="nucleotide sequence ID" value="NZ_CP026653.1"/>
</dbReference>
<evidence type="ECO:0000313" key="3">
    <source>
        <dbReference type="EMBL" id="AVH61711.1"/>
    </source>
</evidence>
<evidence type="ECO:0000259" key="2">
    <source>
        <dbReference type="Pfam" id="PF14311"/>
    </source>
</evidence>
<feature type="domain" description="Treble clef zinc finger" evidence="2">
    <location>
        <begin position="15"/>
        <end position="68"/>
    </location>
</feature>
<dbReference type="Gene3D" id="3.40.960.10">
    <property type="entry name" value="VSR Endonuclease"/>
    <property type="match status" value="1"/>
</dbReference>
<feature type="region of interest" description="Disordered" evidence="1">
    <location>
        <begin position="492"/>
        <end position="523"/>
    </location>
</feature>
<gene>
    <name evidence="3" type="ORF">C4B68_40060</name>
</gene>
<dbReference type="Proteomes" id="UP000238413">
    <property type="component" value="Plasmid unnamed1"/>
</dbReference>